<dbReference type="AlphaFoldDB" id="A0A433DLA6"/>
<name>A0A433DLA6_9FUNG</name>
<reference evidence="3 4" key="1">
    <citation type="journal article" date="2018" name="New Phytol.">
        <title>Phylogenomics of Endogonaceae and evolution of mycorrhizas within Mucoromycota.</title>
        <authorList>
            <person name="Chang Y."/>
            <person name="Desiro A."/>
            <person name="Na H."/>
            <person name="Sandor L."/>
            <person name="Lipzen A."/>
            <person name="Clum A."/>
            <person name="Barry K."/>
            <person name="Grigoriev I.V."/>
            <person name="Martin F.M."/>
            <person name="Stajich J.E."/>
            <person name="Smith M.E."/>
            <person name="Bonito G."/>
            <person name="Spatafora J.W."/>
        </authorList>
    </citation>
    <scope>NUCLEOTIDE SEQUENCE [LARGE SCALE GENOMIC DNA]</scope>
    <source>
        <strain evidence="3 4">GMNB39</strain>
    </source>
</reference>
<organism evidence="3 4">
    <name type="scientific">Jimgerdemannia flammicorona</name>
    <dbReference type="NCBI Taxonomy" id="994334"/>
    <lineage>
        <taxon>Eukaryota</taxon>
        <taxon>Fungi</taxon>
        <taxon>Fungi incertae sedis</taxon>
        <taxon>Mucoromycota</taxon>
        <taxon>Mucoromycotina</taxon>
        <taxon>Endogonomycetes</taxon>
        <taxon>Endogonales</taxon>
        <taxon>Endogonaceae</taxon>
        <taxon>Jimgerdemannia</taxon>
    </lineage>
</organism>
<evidence type="ECO:0000313" key="4">
    <source>
        <dbReference type="Proteomes" id="UP000268093"/>
    </source>
</evidence>
<dbReference type="PANTHER" id="PTHR35393">
    <property type="entry name" value="CHROMOSOME 1, WHOLE GENOME SHOTGUN SEQUENCE"/>
    <property type="match status" value="1"/>
</dbReference>
<comment type="caution">
    <text evidence="3">The sequence shown here is derived from an EMBL/GenBank/DDBJ whole genome shotgun (WGS) entry which is preliminary data.</text>
</comment>
<dbReference type="Proteomes" id="UP000268093">
    <property type="component" value="Unassembled WGS sequence"/>
</dbReference>
<dbReference type="OrthoDB" id="5580651at2759"/>
<feature type="region of interest" description="Disordered" evidence="1">
    <location>
        <begin position="277"/>
        <end position="298"/>
    </location>
</feature>
<gene>
    <name evidence="3" type="ORF">BC936DRAFT_147234</name>
</gene>
<evidence type="ECO:0000256" key="1">
    <source>
        <dbReference type="SAM" id="MobiDB-lite"/>
    </source>
</evidence>
<dbReference type="PANTHER" id="PTHR35393:SF1">
    <property type="entry name" value="SNOAL-LIKE DOMAIN-CONTAINING PROTEIN"/>
    <property type="match status" value="1"/>
</dbReference>
<accession>A0A433DLA6</accession>
<proteinExistence type="predicted"/>
<evidence type="ECO:0000313" key="3">
    <source>
        <dbReference type="EMBL" id="RUP51587.1"/>
    </source>
</evidence>
<feature type="domain" description="SigF-like NTF2-like" evidence="2">
    <location>
        <begin position="39"/>
        <end position="187"/>
    </location>
</feature>
<keyword evidence="4" id="KW-1185">Reference proteome</keyword>
<protein>
    <recommendedName>
        <fullName evidence="2">SigF-like NTF2-like domain-containing protein</fullName>
    </recommendedName>
</protein>
<dbReference type="EMBL" id="RBNI01000618">
    <property type="protein sequence ID" value="RUP51587.1"/>
    <property type="molecule type" value="Genomic_DNA"/>
</dbReference>
<dbReference type="InterPro" id="IPR057514">
    <property type="entry name" value="NTF2_SigF"/>
</dbReference>
<sequence length="298" mass="34155">MDVDLNQTPTELIGSTYVWRSSRVPFDSRIALGSRVLKLVEDLVSYDEARHKRVLDYYFFPDATMTSPLLSTQGVFNIRRVFHVWTSLNRNEPEVDKITFDGQTCIVHLKQNLCPRIFPMLHLQIPAIMTLHFKETDVDSGLLKIYKQEDNWTLEGLIQSVPLISFWYDKIVRVVMGKLITSTGDFLYSAVEAADKMTAKGREIHQLGVEIASDNINRLHEYRENLQVNFNTGVELIQGYVNTRAVGLIENSGLPMPKAIQGAGAWIVKSRRESKEREELEKEKEREALEALNQQGRD</sequence>
<feature type="compositionally biased region" description="Basic and acidic residues" evidence="1">
    <location>
        <begin position="277"/>
        <end position="289"/>
    </location>
</feature>
<dbReference type="Pfam" id="PF24840">
    <property type="entry name" value="NTF2_SigF"/>
    <property type="match status" value="1"/>
</dbReference>
<evidence type="ECO:0000259" key="2">
    <source>
        <dbReference type="Pfam" id="PF24840"/>
    </source>
</evidence>